<feature type="region of interest" description="Disordered" evidence="1">
    <location>
        <begin position="50"/>
        <end position="77"/>
    </location>
</feature>
<dbReference type="GeneID" id="74301486"/>
<protein>
    <submittedName>
        <fullName evidence="2">Uncharacterized protein</fullName>
    </submittedName>
</protein>
<organism evidence="2 3">
    <name type="scientific">Mycolicibacterium phlei DSM 43239 = CCUG 21000</name>
    <dbReference type="NCBI Taxonomy" id="1226750"/>
    <lineage>
        <taxon>Bacteria</taxon>
        <taxon>Bacillati</taxon>
        <taxon>Actinomycetota</taxon>
        <taxon>Actinomycetes</taxon>
        <taxon>Mycobacteriales</taxon>
        <taxon>Mycobacteriaceae</taxon>
        <taxon>Mycolicibacterium</taxon>
    </lineage>
</organism>
<comment type="caution">
    <text evidence="2">The sequence shown here is derived from an EMBL/GenBank/DDBJ whole genome shotgun (WGS) entry which is preliminary data.</text>
</comment>
<reference evidence="2 3" key="1">
    <citation type="submission" date="2012-10" db="EMBL/GenBank/DDBJ databases">
        <title>The draft sequence of the Mycobacterium pheli genome.</title>
        <authorList>
            <person name="Pettersson B.M.F."/>
            <person name="Das S."/>
            <person name="Dasgupta S."/>
            <person name="Bhattacharya A."/>
            <person name="Kirsebom L.A."/>
        </authorList>
    </citation>
    <scope>NUCLEOTIDE SEQUENCE [LARGE SCALE GENOMIC DNA]</scope>
    <source>
        <strain evidence="2 3">CCUG 21000</strain>
    </source>
</reference>
<evidence type="ECO:0000313" key="2">
    <source>
        <dbReference type="EMBL" id="KAB7757807.1"/>
    </source>
</evidence>
<dbReference type="Gene3D" id="1.10.260.40">
    <property type="entry name" value="lambda repressor-like DNA-binding domains"/>
    <property type="match status" value="1"/>
</dbReference>
<sequence>MSSALIDRLRQGIGEYPNDQTVEALAYFFNIDAEYFAAGAHFASTQNENDFSQSAVNSEQKVITRDSPTSDNPDSPGVTLTAAELGRVISGLADVATECLSRGASGLEVAERLLLLLTDLGHRITQLPDTMPVDRELVQRIADTWADAESMTTTHSRMLRDLTELVDDSPDYRDFR</sequence>
<feature type="compositionally biased region" description="Polar residues" evidence="1">
    <location>
        <begin position="50"/>
        <end position="73"/>
    </location>
</feature>
<keyword evidence="3" id="KW-1185">Reference proteome</keyword>
<dbReference type="EMBL" id="ANBP01000006">
    <property type="protein sequence ID" value="KAB7757807.1"/>
    <property type="molecule type" value="Genomic_DNA"/>
</dbReference>
<dbReference type="AlphaFoldDB" id="A0A5N5VA43"/>
<dbReference type="InterPro" id="IPR010982">
    <property type="entry name" value="Lambda_DNA-bd_dom_sf"/>
</dbReference>
<dbReference type="Proteomes" id="UP000325690">
    <property type="component" value="Unassembled WGS sequence"/>
</dbReference>
<proteinExistence type="predicted"/>
<name>A0A5N5VA43_MYCPH</name>
<dbReference type="RefSeq" id="WP_061482740.1">
    <property type="nucleotide sequence ID" value="NZ_ANBO01000042.1"/>
</dbReference>
<gene>
    <name evidence="2" type="ORF">MPHL21000_06355</name>
</gene>
<accession>A0A5N5VA43</accession>
<evidence type="ECO:0000313" key="3">
    <source>
        <dbReference type="Proteomes" id="UP000325690"/>
    </source>
</evidence>
<evidence type="ECO:0000256" key="1">
    <source>
        <dbReference type="SAM" id="MobiDB-lite"/>
    </source>
</evidence>
<dbReference type="GO" id="GO:0003677">
    <property type="term" value="F:DNA binding"/>
    <property type="evidence" value="ECO:0007669"/>
    <property type="project" value="InterPro"/>
</dbReference>